<organism evidence="3 4">
    <name type="scientific">Paraburkholderia atlantica</name>
    <dbReference type="NCBI Taxonomy" id="2654982"/>
    <lineage>
        <taxon>Bacteria</taxon>
        <taxon>Pseudomonadati</taxon>
        <taxon>Pseudomonadota</taxon>
        <taxon>Betaproteobacteria</taxon>
        <taxon>Burkholderiales</taxon>
        <taxon>Burkholderiaceae</taxon>
        <taxon>Paraburkholderia</taxon>
    </lineage>
</organism>
<dbReference type="EMBL" id="JACHDD010000017">
    <property type="protein sequence ID" value="MBB5428953.1"/>
    <property type="molecule type" value="Genomic_DNA"/>
</dbReference>
<evidence type="ECO:0000259" key="2">
    <source>
        <dbReference type="PROSITE" id="PS50914"/>
    </source>
</evidence>
<dbReference type="RefSeq" id="WP_018432995.1">
    <property type="nucleotide sequence ID" value="NZ_JACHDD010000017.1"/>
</dbReference>
<accession>A0A6I1PZQ5</accession>
<dbReference type="SMART" id="SM00749">
    <property type="entry name" value="BON"/>
    <property type="match status" value="2"/>
</dbReference>
<evidence type="ECO:0000313" key="3">
    <source>
        <dbReference type="EMBL" id="MBB5428953.1"/>
    </source>
</evidence>
<dbReference type="InterPro" id="IPR007055">
    <property type="entry name" value="BON_dom"/>
</dbReference>
<name>A0A6I1PZQ5_PARAM</name>
<dbReference type="InterPro" id="IPR051686">
    <property type="entry name" value="Lipoprotein_DolP"/>
</dbReference>
<keyword evidence="1" id="KW-0732">Signal</keyword>
<protein>
    <submittedName>
        <fullName evidence="3">Osmotically-inducible protein OsmY</fullName>
    </submittedName>
</protein>
<reference evidence="3 4" key="1">
    <citation type="submission" date="2020-08" db="EMBL/GenBank/DDBJ databases">
        <title>Genomic Encyclopedia of Type Strains, Phase IV (KMG-V): Genome sequencing to study the core and pangenomes of soil and plant-associated prokaryotes.</title>
        <authorList>
            <person name="Whitman W."/>
        </authorList>
    </citation>
    <scope>NUCLEOTIDE SEQUENCE [LARGE SCALE GENOMIC DNA]</scope>
    <source>
        <strain evidence="3 4">JPY158</strain>
    </source>
</reference>
<feature type="domain" description="BON" evidence="2">
    <location>
        <begin position="3"/>
        <end position="71"/>
    </location>
</feature>
<comment type="caution">
    <text evidence="3">The sequence shown here is derived from an EMBL/GenBank/DDBJ whole genome shotgun (WGS) entry which is preliminary data.</text>
</comment>
<dbReference type="PROSITE" id="PS50914">
    <property type="entry name" value="BON"/>
    <property type="match status" value="3"/>
</dbReference>
<feature type="domain" description="BON" evidence="2">
    <location>
        <begin position="149"/>
        <end position="217"/>
    </location>
</feature>
<dbReference type="PANTHER" id="PTHR34606">
    <property type="entry name" value="BON DOMAIN-CONTAINING PROTEIN"/>
    <property type="match status" value="1"/>
</dbReference>
<dbReference type="Proteomes" id="UP000592780">
    <property type="component" value="Unassembled WGS sequence"/>
</dbReference>
<dbReference type="Pfam" id="PF04972">
    <property type="entry name" value="BON"/>
    <property type="match status" value="3"/>
</dbReference>
<feature type="domain" description="BON" evidence="2">
    <location>
        <begin position="78"/>
        <end position="146"/>
    </location>
</feature>
<keyword evidence="4" id="KW-1185">Reference proteome</keyword>
<proteinExistence type="predicted"/>
<dbReference type="PANTHER" id="PTHR34606:SF4">
    <property type="entry name" value="OUTER MEMBRANE LIPOPROTEIN DOLP"/>
    <property type="match status" value="1"/>
</dbReference>
<evidence type="ECO:0000256" key="1">
    <source>
        <dbReference type="ARBA" id="ARBA00022729"/>
    </source>
</evidence>
<dbReference type="AlphaFoldDB" id="A0A6I1PZQ5"/>
<dbReference type="InterPro" id="IPR014004">
    <property type="entry name" value="Transpt-assoc_nodulatn_dom_bac"/>
</dbReference>
<dbReference type="OrthoDB" id="870892at2"/>
<sequence>MKTDMEVKNDVERELAWDPVINSAGIGVEVRDRVVTLAGHLDSYVEKLAARKAAQRFEGVKGVVVELDVRLPDKDKRTDEEIAEAAREMLQWHTGLDENAVKLSVEKGCLTLCGEVGWGFQMKAAEKAVTSLRGVMAVVNQITVRGRPTPIDIADRIAEALERHALKEARRIVVSIDDGTVTLRGKMGSFAEKSISCNSAWSAPGVRMVIDQLSVGD</sequence>
<gene>
    <name evidence="3" type="ORF">HDG40_007148</name>
</gene>
<evidence type="ECO:0000313" key="4">
    <source>
        <dbReference type="Proteomes" id="UP000592780"/>
    </source>
</evidence>
<dbReference type="Gene3D" id="3.30.1340.30">
    <property type="match status" value="3"/>
</dbReference>